<dbReference type="Proteomes" id="UP000053232">
    <property type="component" value="Unassembled WGS sequence"/>
</dbReference>
<gene>
    <name evidence="1" type="ORF">OXYTRIMIC_030</name>
</gene>
<dbReference type="AlphaFoldDB" id="A0A073HYL6"/>
<protein>
    <submittedName>
        <fullName evidence="1">Uncharacterized protein</fullName>
    </submittedName>
</protein>
<evidence type="ECO:0000313" key="1">
    <source>
        <dbReference type="EMBL" id="KEJ83088.1"/>
    </source>
</evidence>
<reference evidence="2" key="1">
    <citation type="journal article" date="2014" name="Cell">
        <title>The Architecture of a Scrambled Genome Reveals Massive Levels of Genomic Rearrangement during Development.</title>
        <authorList>
            <person name="Chen X."/>
            <person name="Bracht J.R."/>
            <person name="Goldman A.D."/>
            <person name="Dolzhenko E."/>
            <person name="Clay D.M."/>
            <person name="Swart E.C."/>
            <person name="Perlman D.H."/>
            <person name="Doak T.G."/>
            <person name="Stuart A."/>
            <person name="Amemiya C.T."/>
            <person name="Sebra R.P."/>
            <person name="Landweber L.F."/>
        </authorList>
    </citation>
    <scope>NUCLEOTIDE SEQUENCE [LARGE SCALE GENOMIC DNA]</scope>
    <source>
        <strain evidence="2">JRB310</strain>
    </source>
</reference>
<proteinExistence type="predicted"/>
<evidence type="ECO:0000313" key="2">
    <source>
        <dbReference type="Proteomes" id="UP000053232"/>
    </source>
</evidence>
<keyword evidence="2" id="KW-1185">Reference proteome</keyword>
<dbReference type="EMBL" id="ARYC01000527">
    <property type="protein sequence ID" value="KEJ83088.1"/>
    <property type="molecule type" value="Genomic_DNA"/>
</dbReference>
<organism evidence="1 2">
    <name type="scientific">Oxytricha trifallax</name>
    <dbReference type="NCBI Taxonomy" id="1172189"/>
    <lineage>
        <taxon>Eukaryota</taxon>
        <taxon>Sar</taxon>
        <taxon>Alveolata</taxon>
        <taxon>Ciliophora</taxon>
        <taxon>Intramacronucleata</taxon>
        <taxon>Spirotrichea</taxon>
        <taxon>Stichotrichia</taxon>
        <taxon>Sporadotrichida</taxon>
        <taxon>Oxytrichidae</taxon>
        <taxon>Oxytrichinae</taxon>
        <taxon>Oxytricha</taxon>
    </lineage>
</organism>
<accession>A0A073HYL6</accession>
<comment type="caution">
    <text evidence="1">The sequence shown here is derived from an EMBL/GenBank/DDBJ whole genome shotgun (WGS) entry which is preliminary data.</text>
</comment>
<sequence length="140" mass="16553">MERRILTTSEKLKKLSEQNSDGKKLQENLLDSLKQLQQMIGLDDQFSRYSPSQVERVREKIQEHIDEQCSLIRKHSEINNSILEMEMKDKSGKIDKDNVGDIEQKIKDVWFSIPDDHMDYINLQYYIDNIIEHMGILPCK</sequence>
<name>A0A073HYL6_9SPIT</name>